<evidence type="ECO:0000256" key="8">
    <source>
        <dbReference type="RuleBase" id="RU363108"/>
    </source>
</evidence>
<feature type="transmembrane region" description="Helical" evidence="8">
    <location>
        <begin position="261"/>
        <end position="280"/>
    </location>
</feature>
<protein>
    <recommendedName>
        <fullName evidence="8">Gustatory receptor</fullName>
    </recommendedName>
</protein>
<dbReference type="GO" id="GO:0030424">
    <property type="term" value="C:axon"/>
    <property type="evidence" value="ECO:0007669"/>
    <property type="project" value="TreeGrafter"/>
</dbReference>
<dbReference type="GO" id="GO:0008049">
    <property type="term" value="P:male courtship behavior"/>
    <property type="evidence" value="ECO:0007669"/>
    <property type="project" value="TreeGrafter"/>
</dbReference>
<dbReference type="GO" id="GO:0050909">
    <property type="term" value="P:sensory perception of taste"/>
    <property type="evidence" value="ECO:0007669"/>
    <property type="project" value="InterPro"/>
</dbReference>
<keyword evidence="2 8" id="KW-1003">Cell membrane</keyword>
<evidence type="ECO:0000256" key="1">
    <source>
        <dbReference type="ARBA" id="ARBA00004651"/>
    </source>
</evidence>
<accession>A0AA38I3V9</accession>
<dbReference type="EMBL" id="JALNTZ010000006">
    <property type="protein sequence ID" value="KAJ3648645.1"/>
    <property type="molecule type" value="Genomic_DNA"/>
</dbReference>
<evidence type="ECO:0000256" key="3">
    <source>
        <dbReference type="ARBA" id="ARBA00022692"/>
    </source>
</evidence>
<dbReference type="PANTHER" id="PTHR21143:SF133">
    <property type="entry name" value="GUSTATORY AND PHEROMONE RECEPTOR 32A-RELATED"/>
    <property type="match status" value="1"/>
</dbReference>
<sequence length="362" mass="43198">MHPLEDTPTWLQIIYKIHGIWQFNSNNESRFSKITAYVWCLPLYVFYLYCVGQWLYDTLVDPDLYDILDNVDFLTSLVSIYTLVFTTTVTCMRKNCLERYLQKLERTRQKLTLRSGVQRIKLPTRFEKIVLVLAISNHALANVFDNFYEYFFYYIPPMICSFNHMFLCNLLQIIYNEYNEINKNIREKETVLERKCNELVFKISKIEQLSLVHHDLTMLALHINNLFSTTIIVAMILWFINTVYISYNFVFYAPDQLELKWVLYIISMLLFFNLSLVLLLSSCSSTQKEANKTANHVHDVWNRYILRKVDKNVRHLQLICVRLLSAKLKFTAKHFFDLDWTFYHMMIAGVATYLVILIQFNF</sequence>
<comment type="similarity">
    <text evidence="8">Belongs to the insect chemoreceptor superfamily. Gustatory receptor (GR) family.</text>
</comment>
<comment type="subcellular location">
    <subcellularLocation>
        <location evidence="1 8">Cell membrane</location>
        <topology evidence="1 8">Multi-pass membrane protein</topology>
    </subcellularLocation>
</comment>
<evidence type="ECO:0000256" key="2">
    <source>
        <dbReference type="ARBA" id="ARBA00022475"/>
    </source>
</evidence>
<dbReference type="PANTHER" id="PTHR21143">
    <property type="entry name" value="INVERTEBRATE GUSTATORY RECEPTOR"/>
    <property type="match status" value="1"/>
</dbReference>
<reference evidence="9" key="1">
    <citation type="journal article" date="2023" name="G3 (Bethesda)">
        <title>Whole genome assemblies of Zophobas morio and Tenebrio molitor.</title>
        <authorList>
            <person name="Kaur S."/>
            <person name="Stinson S.A."/>
            <person name="diCenzo G.C."/>
        </authorList>
    </citation>
    <scope>NUCLEOTIDE SEQUENCE</scope>
    <source>
        <strain evidence="9">QUZm001</strain>
    </source>
</reference>
<keyword evidence="4 8" id="KW-1133">Transmembrane helix</keyword>
<feature type="transmembrane region" description="Helical" evidence="8">
    <location>
        <begin position="340"/>
        <end position="360"/>
    </location>
</feature>
<dbReference type="GO" id="GO:0043025">
    <property type="term" value="C:neuronal cell body"/>
    <property type="evidence" value="ECO:0007669"/>
    <property type="project" value="TreeGrafter"/>
</dbReference>
<dbReference type="GO" id="GO:0030425">
    <property type="term" value="C:dendrite"/>
    <property type="evidence" value="ECO:0007669"/>
    <property type="project" value="TreeGrafter"/>
</dbReference>
<feature type="transmembrane region" description="Helical" evidence="8">
    <location>
        <begin position="36"/>
        <end position="56"/>
    </location>
</feature>
<comment type="function">
    <text evidence="8">Gustatory receptor which mediates acceptance or avoidance behavior, depending on its substrates.</text>
</comment>
<proteinExistence type="inferred from homology"/>
<keyword evidence="10" id="KW-1185">Reference proteome</keyword>
<feature type="transmembrane region" description="Helical" evidence="8">
    <location>
        <begin position="76"/>
        <end position="93"/>
    </location>
</feature>
<dbReference type="GO" id="GO:0007165">
    <property type="term" value="P:signal transduction"/>
    <property type="evidence" value="ECO:0007669"/>
    <property type="project" value="UniProtKB-KW"/>
</dbReference>
<dbReference type="GO" id="GO:0005886">
    <property type="term" value="C:plasma membrane"/>
    <property type="evidence" value="ECO:0007669"/>
    <property type="project" value="UniProtKB-SubCell"/>
</dbReference>
<name>A0AA38I3V9_9CUCU</name>
<evidence type="ECO:0000256" key="7">
    <source>
        <dbReference type="ARBA" id="ARBA00023224"/>
    </source>
</evidence>
<organism evidence="9 10">
    <name type="scientific">Zophobas morio</name>
    <dbReference type="NCBI Taxonomy" id="2755281"/>
    <lineage>
        <taxon>Eukaryota</taxon>
        <taxon>Metazoa</taxon>
        <taxon>Ecdysozoa</taxon>
        <taxon>Arthropoda</taxon>
        <taxon>Hexapoda</taxon>
        <taxon>Insecta</taxon>
        <taxon>Pterygota</taxon>
        <taxon>Neoptera</taxon>
        <taxon>Endopterygota</taxon>
        <taxon>Coleoptera</taxon>
        <taxon>Polyphaga</taxon>
        <taxon>Cucujiformia</taxon>
        <taxon>Tenebrionidae</taxon>
        <taxon>Zophobas</taxon>
    </lineage>
</organism>
<evidence type="ECO:0000256" key="5">
    <source>
        <dbReference type="ARBA" id="ARBA00023136"/>
    </source>
</evidence>
<keyword evidence="7 8" id="KW-0807">Transducer</keyword>
<dbReference type="InterPro" id="IPR013604">
    <property type="entry name" value="7TM_chemorcpt"/>
</dbReference>
<evidence type="ECO:0000313" key="10">
    <source>
        <dbReference type="Proteomes" id="UP001168821"/>
    </source>
</evidence>
<evidence type="ECO:0000256" key="4">
    <source>
        <dbReference type="ARBA" id="ARBA00022989"/>
    </source>
</evidence>
<feature type="transmembrane region" description="Helical" evidence="8">
    <location>
        <begin position="226"/>
        <end position="249"/>
    </location>
</feature>
<keyword evidence="3 8" id="KW-0812">Transmembrane</keyword>
<dbReference type="AlphaFoldDB" id="A0AA38I3V9"/>
<gene>
    <name evidence="9" type="ORF">Zmor_020434</name>
</gene>
<keyword evidence="5 8" id="KW-0472">Membrane</keyword>
<dbReference type="Pfam" id="PF08395">
    <property type="entry name" value="7tm_7"/>
    <property type="match status" value="1"/>
</dbReference>
<comment type="caution">
    <text evidence="8">Lacks conserved residue(s) required for the propagation of feature annotation.</text>
</comment>
<evidence type="ECO:0000313" key="9">
    <source>
        <dbReference type="EMBL" id="KAJ3648645.1"/>
    </source>
</evidence>
<evidence type="ECO:0000256" key="6">
    <source>
        <dbReference type="ARBA" id="ARBA00023170"/>
    </source>
</evidence>
<dbReference type="GO" id="GO:0007635">
    <property type="term" value="P:chemosensory behavior"/>
    <property type="evidence" value="ECO:0007669"/>
    <property type="project" value="TreeGrafter"/>
</dbReference>
<dbReference type="Proteomes" id="UP001168821">
    <property type="component" value="Unassembled WGS sequence"/>
</dbReference>
<comment type="caution">
    <text evidence="9">The sequence shown here is derived from an EMBL/GenBank/DDBJ whole genome shotgun (WGS) entry which is preliminary data.</text>
</comment>
<keyword evidence="6 8" id="KW-0675">Receptor</keyword>